<sequence>MIEQKVGAKGEGLESVNKTSKIRMEKLFEQVKKCASNYPNIYKIVLFGSRARGNYRPNSDIDLAIFSSSRSNLEVANFTDEIEDLDTLLKFDIVFMTPDADSRLLENVKQEGVILMELLSNKVENLKKAVDRLSEGILELQANQSSIVRDGVIQRFEFTTELAWKAAREYLMDQGFVDINSPKSVMKEAFSYGLITDDKIWIQLLNDRNLTSHIYKEEIADEICDRIIKTYFQEFKALSKRLAE</sequence>
<organism evidence="3 4">
    <name type="scientific">Acetobacterium wieringae</name>
    <dbReference type="NCBI Taxonomy" id="52694"/>
    <lineage>
        <taxon>Bacteria</taxon>
        <taxon>Bacillati</taxon>
        <taxon>Bacillota</taxon>
        <taxon>Clostridia</taxon>
        <taxon>Eubacteriales</taxon>
        <taxon>Eubacteriaceae</taxon>
        <taxon>Acetobacterium</taxon>
    </lineage>
</organism>
<dbReference type="PANTHER" id="PTHR33933">
    <property type="entry name" value="NUCLEOTIDYLTRANSFERASE"/>
    <property type="match status" value="1"/>
</dbReference>
<dbReference type="SUPFAM" id="SSF81301">
    <property type="entry name" value="Nucleotidyltransferase"/>
    <property type="match status" value="1"/>
</dbReference>
<keyword evidence="1" id="KW-0175">Coiled coil</keyword>
<dbReference type="RefSeq" id="WP_148637494.1">
    <property type="nucleotide sequence ID" value="NZ_VSLA01000013.1"/>
</dbReference>
<dbReference type="InterPro" id="IPR043519">
    <property type="entry name" value="NT_sf"/>
</dbReference>
<dbReference type="Proteomes" id="UP000322619">
    <property type="component" value="Unassembled WGS sequence"/>
</dbReference>
<feature type="coiled-coil region" evidence="1">
    <location>
        <begin position="116"/>
        <end position="143"/>
    </location>
</feature>
<dbReference type="AlphaFoldDB" id="A0A5D0WQC4"/>
<evidence type="ECO:0000259" key="2">
    <source>
        <dbReference type="Pfam" id="PF18765"/>
    </source>
</evidence>
<proteinExistence type="predicted"/>
<dbReference type="Gene3D" id="1.20.120.330">
    <property type="entry name" value="Nucleotidyltransferases domain 2"/>
    <property type="match status" value="1"/>
</dbReference>
<gene>
    <name evidence="3" type="ORF">FXB42_08800</name>
</gene>
<dbReference type="Pfam" id="PF18765">
    <property type="entry name" value="Polbeta"/>
    <property type="match status" value="1"/>
</dbReference>
<dbReference type="InterPro" id="IPR010235">
    <property type="entry name" value="HepT"/>
</dbReference>
<evidence type="ECO:0000256" key="1">
    <source>
        <dbReference type="SAM" id="Coils"/>
    </source>
</evidence>
<dbReference type="InterPro" id="IPR052548">
    <property type="entry name" value="Type_VII_TA_antitoxin"/>
</dbReference>
<accession>A0A5D0WQC4</accession>
<dbReference type="PANTHER" id="PTHR33933:SF1">
    <property type="entry name" value="PROTEIN ADENYLYLTRANSFERASE MNTA-RELATED"/>
    <property type="match status" value="1"/>
</dbReference>
<dbReference type="EMBL" id="VSLA01000013">
    <property type="protein sequence ID" value="TYC85951.1"/>
    <property type="molecule type" value="Genomic_DNA"/>
</dbReference>
<dbReference type="InterPro" id="IPR041633">
    <property type="entry name" value="Polbeta"/>
</dbReference>
<feature type="domain" description="Polymerase beta nucleotidyltransferase" evidence="2">
    <location>
        <begin position="29"/>
        <end position="117"/>
    </location>
</feature>
<dbReference type="Pfam" id="PF08780">
    <property type="entry name" value="NTase_sub_bind"/>
    <property type="match status" value="1"/>
</dbReference>
<dbReference type="SUPFAM" id="SSF81593">
    <property type="entry name" value="Nucleotidyltransferase substrate binding subunit/domain"/>
    <property type="match status" value="1"/>
</dbReference>
<comment type="caution">
    <text evidence="3">The sequence shown here is derived from an EMBL/GenBank/DDBJ whole genome shotgun (WGS) entry which is preliminary data.</text>
</comment>
<evidence type="ECO:0000313" key="3">
    <source>
        <dbReference type="EMBL" id="TYC85951.1"/>
    </source>
</evidence>
<evidence type="ECO:0000313" key="4">
    <source>
        <dbReference type="Proteomes" id="UP000322619"/>
    </source>
</evidence>
<name>A0A5D0WQC4_9FIRM</name>
<dbReference type="NCBIfam" id="TIGR01987">
    <property type="entry name" value="HI0074"/>
    <property type="match status" value="1"/>
</dbReference>
<dbReference type="CDD" id="cd05403">
    <property type="entry name" value="NT_KNTase_like"/>
    <property type="match status" value="1"/>
</dbReference>
<protein>
    <submittedName>
        <fullName evidence="3">Toxin-antitoxin system, antitoxin component</fullName>
    </submittedName>
</protein>
<dbReference type="Gene3D" id="3.30.460.10">
    <property type="entry name" value="Beta Polymerase, domain 2"/>
    <property type="match status" value="1"/>
</dbReference>
<reference evidence="3 4" key="1">
    <citation type="submission" date="2019-08" db="EMBL/GenBank/DDBJ databases">
        <title>Isolation and enrichment of carboxydotrophic bacteria from anaerobic sludge for the production of bio-based chemicals from syngas.</title>
        <authorList>
            <person name="Antares A.L."/>
            <person name="Moreira J."/>
            <person name="Diender M."/>
            <person name="Parshina S.N."/>
            <person name="Stams A.J.M."/>
            <person name="Alves M."/>
            <person name="Alves J.I."/>
            <person name="Sousa D.Z."/>
        </authorList>
    </citation>
    <scope>NUCLEOTIDE SEQUENCE [LARGE SCALE GENOMIC DNA]</scope>
    <source>
        <strain evidence="3 4">JM</strain>
    </source>
</reference>